<dbReference type="EMBL" id="FOQG01000011">
    <property type="protein sequence ID" value="SFI62770.1"/>
    <property type="molecule type" value="Genomic_DNA"/>
</dbReference>
<sequence>RAVAVAANMAKARWATVRRNIINTPARIAATGRRLVLHLPTGWPWAEHWQHLHATAITSSG</sequence>
<evidence type="ECO:0000313" key="1">
    <source>
        <dbReference type="EMBL" id="SFI62770.1"/>
    </source>
</evidence>
<reference evidence="2 3" key="1">
    <citation type="submission" date="2016-10" db="EMBL/GenBank/DDBJ databases">
        <authorList>
            <person name="de Groot N.N."/>
        </authorList>
    </citation>
    <scope>NUCLEOTIDE SEQUENCE [LARGE SCALE GENOMIC DNA]</scope>
    <source>
        <strain evidence="2 3">CGMCC 1.11156</strain>
    </source>
</reference>
<evidence type="ECO:0008006" key="4">
    <source>
        <dbReference type="Google" id="ProtNLM"/>
    </source>
</evidence>
<dbReference type="AlphaFoldDB" id="A0A1I3M7F8"/>
<organism evidence="2 3">
    <name type="scientific">Nocardioides psychrotolerans</name>
    <dbReference type="NCBI Taxonomy" id="1005945"/>
    <lineage>
        <taxon>Bacteria</taxon>
        <taxon>Bacillati</taxon>
        <taxon>Actinomycetota</taxon>
        <taxon>Actinomycetes</taxon>
        <taxon>Propionibacteriales</taxon>
        <taxon>Nocardioidaceae</taxon>
        <taxon>Nocardioides</taxon>
    </lineage>
</organism>
<accession>A0A1I3M7F8</accession>
<evidence type="ECO:0000313" key="2">
    <source>
        <dbReference type="EMBL" id="SFI92898.1"/>
    </source>
</evidence>
<proteinExistence type="predicted"/>
<dbReference type="Proteomes" id="UP000198649">
    <property type="component" value="Unassembled WGS sequence"/>
</dbReference>
<feature type="non-terminal residue" evidence="2">
    <location>
        <position position="1"/>
    </location>
</feature>
<gene>
    <name evidence="1" type="ORF">SAMN05216561_1111</name>
    <name evidence="2" type="ORF">SAMN05216561_1151</name>
</gene>
<dbReference type="EMBL" id="FOQG01000015">
    <property type="protein sequence ID" value="SFI92898.1"/>
    <property type="molecule type" value="Genomic_DNA"/>
</dbReference>
<protein>
    <recommendedName>
        <fullName evidence="4">Transposase DDE domain group 1</fullName>
    </recommendedName>
</protein>
<keyword evidence="3" id="KW-1185">Reference proteome</keyword>
<name>A0A1I3M7F8_9ACTN</name>
<evidence type="ECO:0000313" key="3">
    <source>
        <dbReference type="Proteomes" id="UP000198649"/>
    </source>
</evidence>